<accession>A0AAF5D675</accession>
<dbReference type="InterPro" id="IPR009244">
    <property type="entry name" value="Mediatior_Med7"/>
</dbReference>
<keyword evidence="6" id="KW-0862">Zinc</keyword>
<dbReference type="GO" id="GO:0016592">
    <property type="term" value="C:mediator complex"/>
    <property type="evidence" value="ECO:0007669"/>
    <property type="project" value="InterPro"/>
</dbReference>
<dbReference type="SMART" id="SM00355">
    <property type="entry name" value="ZnF_C2H2"/>
    <property type="match status" value="4"/>
</dbReference>
<dbReference type="SUPFAM" id="SSF57667">
    <property type="entry name" value="beta-beta-alpha zinc fingers"/>
    <property type="match status" value="1"/>
</dbReference>
<dbReference type="GO" id="GO:0008270">
    <property type="term" value="F:zinc ion binding"/>
    <property type="evidence" value="ECO:0007669"/>
    <property type="project" value="UniProtKB-KW"/>
</dbReference>
<proteinExistence type="inferred from homology"/>
<evidence type="ECO:0000256" key="5">
    <source>
        <dbReference type="ARBA" id="ARBA00023242"/>
    </source>
</evidence>
<dbReference type="Proteomes" id="UP000035681">
    <property type="component" value="Unplaced"/>
</dbReference>
<keyword evidence="6" id="KW-0479">Metal-binding</keyword>
<dbReference type="InterPro" id="IPR037212">
    <property type="entry name" value="Med7/Med21-like"/>
</dbReference>
<protein>
    <recommendedName>
        <fullName evidence="7">C2H2-type domain-containing protein</fullName>
    </recommendedName>
</protein>
<dbReference type="InterPro" id="IPR036236">
    <property type="entry name" value="Znf_C2H2_sf"/>
</dbReference>
<evidence type="ECO:0000256" key="4">
    <source>
        <dbReference type="ARBA" id="ARBA00023163"/>
    </source>
</evidence>
<dbReference type="FunFam" id="3.30.160.60:FF:000702">
    <property type="entry name" value="Transcription factor E4F1 isoform 1"/>
    <property type="match status" value="1"/>
</dbReference>
<evidence type="ECO:0000256" key="1">
    <source>
        <dbReference type="ARBA" id="ARBA00004123"/>
    </source>
</evidence>
<dbReference type="GO" id="GO:0070847">
    <property type="term" value="C:core mediator complex"/>
    <property type="evidence" value="ECO:0007669"/>
    <property type="project" value="TreeGrafter"/>
</dbReference>
<sequence>MEQNQGTVNISPFPFPPEFAHEYTTENIKLGRFRYPPPIPRKYKLFGVEYDRDNDKEPSLVDLKIPQLYNSKEDIKKELKKLNMSMVAAYLDLLDVLIRCPSDPERIQRIEQLRLLFINFHHLCNQLRPIQARDNLVAICEDQVIDIVRVTESLRQIVKVGKSDTYDLFKKYVKILKDRKEKYYKKRRAILKEKKLEEVQKKVGDENNYPFNGSGNENMEEMRSSNANVFLNEPLESDSHTFTSYNTNEVGRNDEYQGGDSALCANRDARIMNRIKHQSYYNSSTNKRIYNSPSMRKSNNIDAECDTNSQLEDDYYYIEDTSYDQPEFVEVNEPVFNDYYRQLSVNVVTQCPECSRIFYTTDQLMLHVENCMLEAFEKEVSTIYDMYLRENQPTRIIHGYEETYNVNKEPTTFLTQNCNDKDIIEHPNLQVYPLVNNFPSTNDDYENEKFFQGIKATPIDVYKKKVNEIEESVTDDVCYSGSLQSETTINNSKPLNIVPFQGKDKNFQNNNLLQKSNNKNVNDVSMECKSLIPVNNCDNQEKSTHPLPSSTTRITELNDDGTVKQLKKPKMECPTCGLWLYRHNFSTHFRTHTGDQPHSCPYCDKKFRTTSAQKVHVRAHTGEKPYCCMICDYAALTKRNLDRHILNNHVNKPKKQIRVRKSIYRSRKEVYDDDEASSKEDLLDVT</sequence>
<dbReference type="GO" id="GO:0003712">
    <property type="term" value="F:transcription coregulator activity"/>
    <property type="evidence" value="ECO:0007669"/>
    <property type="project" value="InterPro"/>
</dbReference>
<evidence type="ECO:0000256" key="6">
    <source>
        <dbReference type="PROSITE-ProRule" id="PRU00042"/>
    </source>
</evidence>
<dbReference type="PANTHER" id="PTHR21428:SF11">
    <property type="entry name" value="MEDIATOR OF RNA POLYMERASE II TRANSCRIPTION SUBUNIT 7"/>
    <property type="match status" value="1"/>
</dbReference>
<keyword evidence="5" id="KW-0539">Nucleus</keyword>
<dbReference type="PROSITE" id="PS50157">
    <property type="entry name" value="ZINC_FINGER_C2H2_2"/>
    <property type="match status" value="1"/>
</dbReference>
<dbReference type="SUPFAM" id="SSF140718">
    <property type="entry name" value="Mediator hinge subcomplex-like"/>
    <property type="match status" value="1"/>
</dbReference>
<dbReference type="PANTHER" id="PTHR21428">
    <property type="entry name" value="MEDIATOR OF RNA POLYMERASE II TRANSCRIPTION SUBUNIT 7"/>
    <property type="match status" value="1"/>
</dbReference>
<evidence type="ECO:0000256" key="3">
    <source>
        <dbReference type="ARBA" id="ARBA00023015"/>
    </source>
</evidence>
<comment type="similarity">
    <text evidence="2">Belongs to the Mediator complex subunit 7 family.</text>
</comment>
<feature type="domain" description="C2H2-type" evidence="7">
    <location>
        <begin position="598"/>
        <end position="625"/>
    </location>
</feature>
<dbReference type="AlphaFoldDB" id="A0AAF5D675"/>
<dbReference type="Gene3D" id="3.30.160.60">
    <property type="entry name" value="Classic Zinc Finger"/>
    <property type="match status" value="2"/>
</dbReference>
<dbReference type="InterPro" id="IPR013087">
    <property type="entry name" value="Znf_C2H2_type"/>
</dbReference>
<keyword evidence="8" id="KW-1185">Reference proteome</keyword>
<name>A0AAF5D675_STRER</name>
<dbReference type="GO" id="GO:0006357">
    <property type="term" value="P:regulation of transcription by RNA polymerase II"/>
    <property type="evidence" value="ECO:0007669"/>
    <property type="project" value="InterPro"/>
</dbReference>
<evidence type="ECO:0000313" key="9">
    <source>
        <dbReference type="WBParaSite" id="TCONS_00007381.p1"/>
    </source>
</evidence>
<organism evidence="8 9">
    <name type="scientific">Strongyloides stercoralis</name>
    <name type="common">Threadworm</name>
    <dbReference type="NCBI Taxonomy" id="6248"/>
    <lineage>
        <taxon>Eukaryota</taxon>
        <taxon>Metazoa</taxon>
        <taxon>Ecdysozoa</taxon>
        <taxon>Nematoda</taxon>
        <taxon>Chromadorea</taxon>
        <taxon>Rhabditida</taxon>
        <taxon>Tylenchina</taxon>
        <taxon>Panagrolaimomorpha</taxon>
        <taxon>Strongyloidoidea</taxon>
        <taxon>Strongyloididae</taxon>
        <taxon>Strongyloides</taxon>
    </lineage>
</organism>
<evidence type="ECO:0000256" key="2">
    <source>
        <dbReference type="ARBA" id="ARBA00009994"/>
    </source>
</evidence>
<keyword evidence="6" id="KW-0863">Zinc-finger</keyword>
<dbReference type="PROSITE" id="PS00028">
    <property type="entry name" value="ZINC_FINGER_C2H2_1"/>
    <property type="match status" value="1"/>
</dbReference>
<evidence type="ECO:0000313" key="8">
    <source>
        <dbReference type="Proteomes" id="UP000035681"/>
    </source>
</evidence>
<dbReference type="Gene3D" id="6.10.140.200">
    <property type="match status" value="1"/>
</dbReference>
<comment type="subcellular location">
    <subcellularLocation>
        <location evidence="1">Nucleus</location>
    </subcellularLocation>
</comment>
<dbReference type="Pfam" id="PF05983">
    <property type="entry name" value="Med7"/>
    <property type="match status" value="1"/>
</dbReference>
<evidence type="ECO:0000259" key="7">
    <source>
        <dbReference type="PROSITE" id="PS50157"/>
    </source>
</evidence>
<keyword evidence="4" id="KW-0804">Transcription</keyword>
<dbReference type="WBParaSite" id="TCONS_00007381.p1">
    <property type="protein sequence ID" value="TCONS_00007381.p1"/>
    <property type="gene ID" value="XLOC_005414"/>
</dbReference>
<dbReference type="InterPro" id="IPR044888">
    <property type="entry name" value="Mediatior_Med7_sf"/>
</dbReference>
<keyword evidence="3" id="KW-0805">Transcription regulation</keyword>
<reference evidence="9" key="1">
    <citation type="submission" date="2024-02" db="UniProtKB">
        <authorList>
            <consortium name="WormBaseParasite"/>
        </authorList>
    </citation>
    <scope>IDENTIFICATION</scope>
</reference>